<evidence type="ECO:0000313" key="1">
    <source>
        <dbReference type="EMBL" id="NNJ32657.1"/>
    </source>
</evidence>
<gene>
    <name evidence="1" type="ORF">G9470_23110</name>
</gene>
<name>A0ABX1W0Q4_9FIRM</name>
<keyword evidence="1" id="KW-0378">Hydrolase</keyword>
<organism evidence="1 2">
    <name type="scientific">Lacrimispora defluvii</name>
    <dbReference type="NCBI Taxonomy" id="2719233"/>
    <lineage>
        <taxon>Bacteria</taxon>
        <taxon>Bacillati</taxon>
        <taxon>Bacillota</taxon>
        <taxon>Clostridia</taxon>
        <taxon>Lachnospirales</taxon>
        <taxon>Lachnospiraceae</taxon>
        <taxon>Lacrimispora</taxon>
    </lineage>
</organism>
<dbReference type="EMBL" id="JAAOXG010000061">
    <property type="protein sequence ID" value="NNJ32657.1"/>
    <property type="molecule type" value="Genomic_DNA"/>
</dbReference>
<proteinExistence type="predicted"/>
<reference evidence="1 2" key="1">
    <citation type="submission" date="2020-03" db="EMBL/GenBank/DDBJ databases">
        <title>Genome Sequence of industrial isolate, B5A.</title>
        <authorList>
            <person name="Sharma S."/>
            <person name="Patil P.B."/>
            <person name="Korpole S."/>
        </authorList>
    </citation>
    <scope>NUCLEOTIDE SEQUENCE [LARGE SCALE GENOMIC DNA]</scope>
    <source>
        <strain evidence="1 2">PI-S10-B5A</strain>
    </source>
</reference>
<keyword evidence="1" id="KW-0540">Nuclease</keyword>
<keyword evidence="2" id="KW-1185">Reference proteome</keyword>
<accession>A0ABX1W0Q4</accession>
<protein>
    <submittedName>
        <fullName evidence="1">HNH endonuclease</fullName>
    </submittedName>
</protein>
<dbReference type="Proteomes" id="UP000539052">
    <property type="component" value="Unassembled WGS sequence"/>
</dbReference>
<evidence type="ECO:0000313" key="2">
    <source>
        <dbReference type="Proteomes" id="UP000539052"/>
    </source>
</evidence>
<dbReference type="GO" id="GO:0004519">
    <property type="term" value="F:endonuclease activity"/>
    <property type="evidence" value="ECO:0007669"/>
    <property type="project" value="UniProtKB-KW"/>
</dbReference>
<dbReference type="RefSeq" id="WP_170823714.1">
    <property type="nucleotide sequence ID" value="NZ_JAAOXG010000061.1"/>
</dbReference>
<comment type="caution">
    <text evidence="1">The sequence shown here is derived from an EMBL/GenBank/DDBJ whole genome shotgun (WGS) entry which is preliminary data.</text>
</comment>
<sequence>MIYKRCPHCGKRIQSGTTCKCRKREYQPPSGIYKLYHTQRWRDLRSVVMAKYNGIDLWVLHQHGRLEYAETVHHIVPTSDDESLFFAFSNLIPVSRASHDEIHMLYKTDKEATQKILVEILFQEGIG</sequence>
<keyword evidence="1" id="KW-0255">Endonuclease</keyword>